<keyword evidence="1" id="KW-0812">Transmembrane</keyword>
<dbReference type="EMBL" id="QORO01000001">
    <property type="protein sequence ID" value="RCK62018.1"/>
    <property type="molecule type" value="Genomic_DNA"/>
</dbReference>
<gene>
    <name evidence="2" type="ORF">DTO57_05305</name>
</gene>
<keyword evidence="1" id="KW-0472">Membrane</keyword>
<comment type="caution">
    <text evidence="2">The sequence shown here is derived from an EMBL/GenBank/DDBJ whole genome shotgun (WGS) entry which is preliminary data.</text>
</comment>
<proteinExistence type="predicted"/>
<protein>
    <submittedName>
        <fullName evidence="2">Uncharacterized protein</fullName>
    </submittedName>
</protein>
<dbReference type="RefSeq" id="WP_114117119.1">
    <property type="nucleotide sequence ID" value="NZ_BMHU01000004.1"/>
</dbReference>
<evidence type="ECO:0000313" key="3">
    <source>
        <dbReference type="Proteomes" id="UP000253508"/>
    </source>
</evidence>
<reference evidence="2 3" key="1">
    <citation type="submission" date="2018-07" db="EMBL/GenBank/DDBJ databases">
        <title>Microbacterium endoborsara sp. nov., a novel actinobacterium isolated from Borszczowia aralocaspica.</title>
        <authorList>
            <person name="An D."/>
        </authorList>
    </citation>
    <scope>NUCLEOTIDE SEQUENCE [LARGE SCALE GENOMIC DNA]</scope>
    <source>
        <strain evidence="2 3">C1.15228</strain>
    </source>
</reference>
<name>A0A367Y859_9MICO</name>
<dbReference type="OrthoDB" id="5111334at2"/>
<dbReference type="Proteomes" id="UP000253508">
    <property type="component" value="Unassembled WGS sequence"/>
</dbReference>
<evidence type="ECO:0000313" key="2">
    <source>
        <dbReference type="EMBL" id="RCK62018.1"/>
    </source>
</evidence>
<feature type="transmembrane region" description="Helical" evidence="1">
    <location>
        <begin position="122"/>
        <end position="142"/>
    </location>
</feature>
<evidence type="ECO:0000256" key="1">
    <source>
        <dbReference type="SAM" id="Phobius"/>
    </source>
</evidence>
<keyword evidence="1" id="KW-1133">Transmembrane helix</keyword>
<organism evidence="2 3">
    <name type="scientific">Microbacterium sorbitolivorans</name>
    <dbReference type="NCBI Taxonomy" id="1867410"/>
    <lineage>
        <taxon>Bacteria</taxon>
        <taxon>Bacillati</taxon>
        <taxon>Actinomycetota</taxon>
        <taxon>Actinomycetes</taxon>
        <taxon>Micrococcales</taxon>
        <taxon>Microbacteriaceae</taxon>
        <taxon>Microbacterium</taxon>
    </lineage>
</organism>
<sequence length="159" mass="16834">MSYPVYPQPAPPTVPVRPAGPGKPTIGIVAFIASVSAFVIGGVGIWLSGFMIGRLVRATEIPEIVSGLQDDAWVLAQEQALQAIDRSIGAFVVLITAWVLHMALAAWGLIQGIVATAMNRGRAWGIIAIVIALLSWTVLAWFTQEAILSGIMGNIPFMG</sequence>
<feature type="transmembrane region" description="Helical" evidence="1">
    <location>
        <begin position="88"/>
        <end position="110"/>
    </location>
</feature>
<keyword evidence="3" id="KW-1185">Reference proteome</keyword>
<dbReference type="AlphaFoldDB" id="A0A367Y859"/>
<feature type="transmembrane region" description="Helical" evidence="1">
    <location>
        <begin position="26"/>
        <end position="47"/>
    </location>
</feature>
<accession>A0A367Y859</accession>